<reference evidence="2 3" key="1">
    <citation type="journal article" date="2014" name="PLoS Genet.">
        <title>Phylogenetically driven sequencing of extremely halophilic archaea reveals strategies for static and dynamic osmo-response.</title>
        <authorList>
            <person name="Becker E.A."/>
            <person name="Seitzer P.M."/>
            <person name="Tritt A."/>
            <person name="Larsen D."/>
            <person name="Krusor M."/>
            <person name="Yao A.I."/>
            <person name="Wu D."/>
            <person name="Madern D."/>
            <person name="Eisen J.A."/>
            <person name="Darling A.E."/>
            <person name="Facciotti M.T."/>
        </authorList>
    </citation>
    <scope>NUCLEOTIDE SEQUENCE [LARGE SCALE GENOMIC DNA]</scope>
    <source>
        <strain evidence="2 3">DSM 1307</strain>
    </source>
</reference>
<dbReference type="Proteomes" id="UP000011568">
    <property type="component" value="Unassembled WGS sequence"/>
</dbReference>
<feature type="region of interest" description="Disordered" evidence="1">
    <location>
        <begin position="1"/>
        <end position="37"/>
    </location>
</feature>
<dbReference type="EMBL" id="AOMC01000094">
    <property type="protein sequence ID" value="EMA45704.1"/>
    <property type="molecule type" value="Genomic_DNA"/>
</dbReference>
<keyword evidence="3" id="KW-1185">Reference proteome</keyword>
<comment type="caution">
    <text evidence="2">The sequence shown here is derived from an EMBL/GenBank/DDBJ whole genome shotgun (WGS) entry which is preliminary data.</text>
</comment>
<name>M0MLU5_HALMO</name>
<feature type="compositionally biased region" description="Polar residues" evidence="1">
    <location>
        <begin position="1"/>
        <end position="22"/>
    </location>
</feature>
<dbReference type="AlphaFoldDB" id="M0MLU5"/>
<sequence>MEQTNQQEQRQSTEITIKSTIRQIRKSRNTPSDKDELEELVREFEDEISKEDADQSRIQEIIQKADKKSTDVAANLLMLALQYGIIQAAELL</sequence>
<evidence type="ECO:0000313" key="3">
    <source>
        <dbReference type="Proteomes" id="UP000011568"/>
    </source>
</evidence>
<accession>M0MLU5</accession>
<evidence type="ECO:0000256" key="1">
    <source>
        <dbReference type="SAM" id="MobiDB-lite"/>
    </source>
</evidence>
<protein>
    <submittedName>
        <fullName evidence="2">Uncharacterized protein</fullName>
    </submittedName>
</protein>
<proteinExistence type="predicted"/>
<gene>
    <name evidence="2" type="ORF">C448_06905</name>
</gene>
<organism evidence="2 3">
    <name type="scientific">Halococcus morrhuae DSM 1307</name>
    <dbReference type="NCBI Taxonomy" id="931277"/>
    <lineage>
        <taxon>Archaea</taxon>
        <taxon>Methanobacteriati</taxon>
        <taxon>Methanobacteriota</taxon>
        <taxon>Stenosarchaea group</taxon>
        <taxon>Halobacteria</taxon>
        <taxon>Halobacteriales</taxon>
        <taxon>Halococcaceae</taxon>
        <taxon>Halococcus</taxon>
    </lineage>
</organism>
<evidence type="ECO:0000313" key="2">
    <source>
        <dbReference type="EMBL" id="EMA45704.1"/>
    </source>
</evidence>